<dbReference type="InterPro" id="IPR036465">
    <property type="entry name" value="vWFA_dom_sf"/>
</dbReference>
<dbReference type="InterPro" id="IPR006900">
    <property type="entry name" value="Sec23/24_helical_dom"/>
</dbReference>
<dbReference type="InterPro" id="IPR041742">
    <property type="entry name" value="Sec24-like_trunk_dom"/>
</dbReference>
<evidence type="ECO:0000313" key="17">
    <source>
        <dbReference type="EMBL" id="CAP24229.2"/>
    </source>
</evidence>
<dbReference type="Gene3D" id="3.40.20.10">
    <property type="entry name" value="Severin"/>
    <property type="match status" value="1"/>
</dbReference>
<dbReference type="AlphaFoldDB" id="A8WUR7"/>
<evidence type="ECO:0000259" key="14">
    <source>
        <dbReference type="Pfam" id="PF04811"/>
    </source>
</evidence>
<dbReference type="InterPro" id="IPR006896">
    <property type="entry name" value="Sec23/24_trunk_dom"/>
</dbReference>
<evidence type="ECO:0000256" key="8">
    <source>
        <dbReference type="ARBA" id="ARBA00022927"/>
    </source>
</evidence>
<accession>A8WUR7</accession>
<feature type="domain" description="Sec23/Sec24 trunk" evidence="14">
    <location>
        <begin position="423"/>
        <end position="675"/>
    </location>
</feature>
<dbReference type="eggNOG" id="KOG1985">
    <property type="taxonomic scope" value="Eukaryota"/>
</dbReference>
<feature type="compositionally biased region" description="Polar residues" evidence="12">
    <location>
        <begin position="208"/>
        <end position="220"/>
    </location>
</feature>
<comment type="subcellular location">
    <subcellularLocation>
        <location evidence="1">Cytoplasmic vesicle</location>
        <location evidence="1">COPII-coated vesicle membrane</location>
        <topology evidence="1">Peripheral membrane protein</topology>
        <orientation evidence="1">Cytoplasmic side</orientation>
    </subcellularLocation>
    <subcellularLocation>
        <location evidence="3">Endoplasmic reticulum membrane</location>
        <topology evidence="3">Peripheral membrane protein</topology>
        <orientation evidence="3">Cytoplasmic side</orientation>
    </subcellularLocation>
    <subcellularLocation>
        <location evidence="2">Golgi apparatus membrane</location>
    </subcellularLocation>
</comment>
<dbReference type="Gene3D" id="3.40.50.410">
    <property type="entry name" value="von Willebrand factor, type A domain"/>
    <property type="match status" value="1"/>
</dbReference>
<evidence type="ECO:0000256" key="9">
    <source>
        <dbReference type="ARBA" id="ARBA00023034"/>
    </source>
</evidence>
<evidence type="ECO:0000256" key="3">
    <source>
        <dbReference type="ARBA" id="ARBA00004397"/>
    </source>
</evidence>
<dbReference type="InterPro" id="IPR036175">
    <property type="entry name" value="Sec23/24_helical_dom_sf"/>
</dbReference>
<dbReference type="STRING" id="6238.A8WUR7"/>
<keyword evidence="6" id="KW-0256">Endoplasmic reticulum</keyword>
<keyword evidence="18" id="KW-1185">Reference proteome</keyword>
<dbReference type="GO" id="GO:0070971">
    <property type="term" value="C:endoplasmic reticulum exit site"/>
    <property type="evidence" value="ECO:0000318"/>
    <property type="project" value="GO_Central"/>
</dbReference>
<dbReference type="SUPFAM" id="SSF81811">
    <property type="entry name" value="Helical domain of Sec23/24"/>
    <property type="match status" value="1"/>
</dbReference>
<dbReference type="WormBase" id="CBG03317">
    <property type="protein sequence ID" value="CBP40472"/>
    <property type="gene ID" value="WBGene00026198"/>
    <property type="gene designation" value="Cbr-sec-24.2"/>
</dbReference>
<evidence type="ECO:0000256" key="11">
    <source>
        <dbReference type="ARBA" id="ARBA00023329"/>
    </source>
</evidence>
<dbReference type="Pfam" id="PF04815">
    <property type="entry name" value="Sec23_helical"/>
    <property type="match status" value="1"/>
</dbReference>
<sequence>MCIPRHDTFNFFANGISQQVTFLSGYTNYRRMSNIPTAPGNVGFPQAYGRNQQYQHVQQFNQFAQPSAAAPNNIGPSFAVNPFPFPTATTSNEPVKPLASSQVPNGPNNFQVNQSKSYAPPVPSAFAGAPTGFPQQIPSFSSATQPVLNGQPPVAQPPVVPTITQPPVSSAFANARPAPFPAASASPALAPAPYQQQMAPRPQPPASYPQQTGYPSTASQPGFPPAPPQTGYPQQYNQPQMQNMNQQFDQMKLGGAHGQQQQQMGGFRNDIIDLIAERNIQQLGFEDITVQIPQSVAEPNAHVDPNIFRSTLVQVPQTEELLKKSRLPFAITLHPFRDVKNLNIIQCSNIVRCRYCRTYINPYVYLPDHRHWKCNLCNRNNDLPDDFCWDPVTKAFGDPRNRPEIQNATVEFIAPSEYMLRPPQPAVYVFVIDISAAAIQSGYLNTFAEQLLINLDQMPGDDRAQVCFIAVDQCLHFFSFSSNKRYPNEMIVDDIDDAFVPSVTSLLVPMKKFKDTIRQFIKQLPEFYSQISPTSNGNCLGSALKIAQSMIQEIGGRISIFQVSLPNLGLGALKSREESTEGGQNLGPATDFYKALSLECTGFQICLDLFMFNTQYADLATLCKFITSLTSSSIYSFTAEVAKFSTGCVYHFPNYNSRNDVHQVKRFERTLTRYLTRKLGFEAVLRIRTSRGLALTGFYGNFFVRSPDLLALANVNPDSALAAQVTIEEKLPQYVCFQSALLYTSSKGDRRIRVHTMCLPTTGDLLQLYNNFDLKATVSYLAKIGVERSMTGNALADSREALVNAVIDSVGAYQKAVSRGSGMLVPRSGHLRLFPSYVLAMLKHPAFTSGRGIRLDDRAGAMLMMRASPLDQILADIYPRLYRLNELATMPEDQTPPMLPLSFEHISRGGVYLMVTGTIAFVYVAASADPGFLVNVFGTSIYNDIDDYSLLERDNDLSRRVHAFFKQVTQFRFYLGPIITIKEHSPLRDVFVRRLVDDRSESTHSYVEFLQHLKREISGN</sequence>
<evidence type="ECO:0000259" key="15">
    <source>
        <dbReference type="Pfam" id="PF04815"/>
    </source>
</evidence>
<dbReference type="EMBL" id="HE601244">
    <property type="protein sequence ID" value="CAP24229.2"/>
    <property type="molecule type" value="Genomic_DNA"/>
</dbReference>
<dbReference type="SUPFAM" id="SSF82919">
    <property type="entry name" value="Zn-finger domain of Sec23/24"/>
    <property type="match status" value="1"/>
</dbReference>
<dbReference type="InterPro" id="IPR012990">
    <property type="entry name" value="Beta-sandwich_Sec23_24"/>
</dbReference>
<dbReference type="Gene3D" id="2.30.30.380">
    <property type="entry name" value="Zn-finger domain of Sec23/24"/>
    <property type="match status" value="1"/>
</dbReference>
<feature type="domain" description="Sec23/Sec24 beta-sandwich" evidence="16">
    <location>
        <begin position="680"/>
        <end position="762"/>
    </location>
</feature>
<evidence type="ECO:0000256" key="5">
    <source>
        <dbReference type="ARBA" id="ARBA00022448"/>
    </source>
</evidence>
<dbReference type="GO" id="GO:0030127">
    <property type="term" value="C:COPII vesicle coat"/>
    <property type="evidence" value="ECO:0000318"/>
    <property type="project" value="GO_Central"/>
</dbReference>
<evidence type="ECO:0000256" key="10">
    <source>
        <dbReference type="ARBA" id="ARBA00023136"/>
    </source>
</evidence>
<evidence type="ECO:0000256" key="6">
    <source>
        <dbReference type="ARBA" id="ARBA00022824"/>
    </source>
</evidence>
<organism evidence="17 18">
    <name type="scientific">Caenorhabditis briggsae</name>
    <dbReference type="NCBI Taxonomy" id="6238"/>
    <lineage>
        <taxon>Eukaryota</taxon>
        <taxon>Metazoa</taxon>
        <taxon>Ecdysozoa</taxon>
        <taxon>Nematoda</taxon>
        <taxon>Chromadorea</taxon>
        <taxon>Rhabditida</taxon>
        <taxon>Rhabditina</taxon>
        <taxon>Rhabditomorpha</taxon>
        <taxon>Rhabditoidea</taxon>
        <taxon>Rhabditidae</taxon>
        <taxon>Peloderinae</taxon>
        <taxon>Caenorhabditis</taxon>
    </lineage>
</organism>
<evidence type="ECO:0000256" key="4">
    <source>
        <dbReference type="ARBA" id="ARBA00008334"/>
    </source>
</evidence>
<keyword evidence="10" id="KW-0472">Membrane</keyword>
<evidence type="ECO:0000259" key="16">
    <source>
        <dbReference type="Pfam" id="PF08033"/>
    </source>
</evidence>
<keyword evidence="8" id="KW-0653">Protein transport</keyword>
<keyword evidence="9" id="KW-0333">Golgi apparatus</keyword>
<dbReference type="HOGENOM" id="CLU_004589_2_1_1"/>
<evidence type="ECO:0000313" key="19">
    <source>
        <dbReference type="WormBase" id="CBG03317"/>
    </source>
</evidence>
<dbReference type="GO" id="GO:0008270">
    <property type="term" value="F:zinc ion binding"/>
    <property type="evidence" value="ECO:0000318"/>
    <property type="project" value="GO_Central"/>
</dbReference>
<dbReference type="Proteomes" id="UP000008549">
    <property type="component" value="Unassembled WGS sequence"/>
</dbReference>
<feature type="region of interest" description="Disordered" evidence="12">
    <location>
        <begin position="140"/>
        <end position="237"/>
    </location>
</feature>
<protein>
    <submittedName>
        <fullName evidence="17">Protein CBR-SEC-24.2</fullName>
    </submittedName>
</protein>
<dbReference type="Gene3D" id="2.60.40.1670">
    <property type="entry name" value="beta-sandwich domain of Sec23/24"/>
    <property type="match status" value="1"/>
</dbReference>
<feature type="region of interest" description="Disordered" evidence="12">
    <location>
        <begin position="89"/>
        <end position="108"/>
    </location>
</feature>
<dbReference type="InterPro" id="IPR029006">
    <property type="entry name" value="ADF-H/Gelsolin-like_dom_sf"/>
</dbReference>
<dbReference type="Gene3D" id="1.20.120.730">
    <property type="entry name" value="Sec23/Sec24 helical domain"/>
    <property type="match status" value="1"/>
</dbReference>
<reference evidence="17 18" key="2">
    <citation type="journal article" date="2011" name="PLoS Genet.">
        <title>Caenorhabditis briggsae recombinant inbred line genotypes reveal inter-strain incompatibility and the evolution of recombination.</title>
        <authorList>
            <person name="Ross J.A."/>
            <person name="Koboldt D.C."/>
            <person name="Staisch J.E."/>
            <person name="Chamberlin H.M."/>
            <person name="Gupta B.P."/>
            <person name="Miller R.D."/>
            <person name="Baird S.E."/>
            <person name="Haag E.S."/>
        </authorList>
    </citation>
    <scope>NUCLEOTIDE SEQUENCE [LARGE SCALE GENOMIC DNA]</scope>
    <source>
        <strain evidence="17 18">AF16</strain>
    </source>
</reference>
<dbReference type="InterPro" id="IPR050550">
    <property type="entry name" value="SEC23_SEC24_subfamily"/>
</dbReference>
<comment type="similarity">
    <text evidence="4">Belongs to the SEC23/SEC24 family. SEC24 subfamily.</text>
</comment>
<dbReference type="SUPFAM" id="SSF81995">
    <property type="entry name" value="beta-sandwich domain of Sec23/24"/>
    <property type="match status" value="1"/>
</dbReference>
<dbReference type="OMA" id="CPANDYY"/>
<reference evidence="17 18" key="1">
    <citation type="journal article" date="2003" name="PLoS Biol.">
        <title>The genome sequence of Caenorhabditis briggsae: a platform for comparative genomics.</title>
        <authorList>
            <person name="Stein L.D."/>
            <person name="Bao Z."/>
            <person name="Blasiar D."/>
            <person name="Blumenthal T."/>
            <person name="Brent M.R."/>
            <person name="Chen N."/>
            <person name="Chinwalla A."/>
            <person name="Clarke L."/>
            <person name="Clee C."/>
            <person name="Coghlan A."/>
            <person name="Coulson A."/>
            <person name="D'Eustachio P."/>
            <person name="Fitch D.H."/>
            <person name="Fulton L.A."/>
            <person name="Fulton R.E."/>
            <person name="Griffiths-Jones S."/>
            <person name="Harris T.W."/>
            <person name="Hillier L.W."/>
            <person name="Kamath R."/>
            <person name="Kuwabara P.E."/>
            <person name="Mardis E.R."/>
            <person name="Marra M.A."/>
            <person name="Miner T.L."/>
            <person name="Minx P."/>
            <person name="Mullikin J.C."/>
            <person name="Plumb R.W."/>
            <person name="Rogers J."/>
            <person name="Schein J.E."/>
            <person name="Sohrmann M."/>
            <person name="Spieth J."/>
            <person name="Stajich J.E."/>
            <person name="Wei C."/>
            <person name="Willey D."/>
            <person name="Wilson R.K."/>
            <person name="Durbin R."/>
            <person name="Waterston R.H."/>
        </authorList>
    </citation>
    <scope>NUCLEOTIDE SEQUENCE [LARGE SCALE GENOMIC DNA]</scope>
    <source>
        <strain evidence="17 18">AF16</strain>
    </source>
</reference>
<feature type="domain" description="Zinc finger Sec23/Sec24-type" evidence="13">
    <location>
        <begin position="350"/>
        <end position="386"/>
    </location>
</feature>
<keyword evidence="7" id="KW-0931">ER-Golgi transport</keyword>
<keyword evidence="5" id="KW-0813">Transport</keyword>
<dbReference type="PANTHER" id="PTHR13803:SF39">
    <property type="entry name" value="SECRETORY 24AB, ISOFORM A"/>
    <property type="match status" value="1"/>
</dbReference>
<gene>
    <name evidence="19" type="primary">sec-24.2</name>
    <name evidence="17" type="synonym">Cbr-sec-24.2</name>
    <name evidence="19" type="ORF">CBG03317</name>
    <name evidence="17" type="ORF">CBG_03317</name>
</gene>
<dbReference type="InterPro" id="IPR036180">
    <property type="entry name" value="Gelsolin-like_dom_sf"/>
</dbReference>
<evidence type="ECO:0000256" key="7">
    <source>
        <dbReference type="ARBA" id="ARBA00022892"/>
    </source>
</evidence>
<dbReference type="GO" id="GO:0006886">
    <property type="term" value="P:intracellular protein transport"/>
    <property type="evidence" value="ECO:0007669"/>
    <property type="project" value="InterPro"/>
</dbReference>
<dbReference type="SUPFAM" id="SSF82754">
    <property type="entry name" value="C-terminal, gelsolin-like domain of Sec23/24"/>
    <property type="match status" value="1"/>
</dbReference>
<evidence type="ECO:0000256" key="12">
    <source>
        <dbReference type="SAM" id="MobiDB-lite"/>
    </source>
</evidence>
<dbReference type="SUPFAM" id="SSF53300">
    <property type="entry name" value="vWA-like"/>
    <property type="match status" value="1"/>
</dbReference>
<evidence type="ECO:0000256" key="1">
    <source>
        <dbReference type="ARBA" id="ARBA00004299"/>
    </source>
</evidence>
<dbReference type="Pfam" id="PF04810">
    <property type="entry name" value="zf-Sec23_Sec24"/>
    <property type="match status" value="1"/>
</dbReference>
<name>A8WUR7_CAEBR</name>
<evidence type="ECO:0000259" key="13">
    <source>
        <dbReference type="Pfam" id="PF04810"/>
    </source>
</evidence>
<dbReference type="CDD" id="cd01479">
    <property type="entry name" value="Sec24-like"/>
    <property type="match status" value="1"/>
</dbReference>
<dbReference type="GO" id="GO:0000149">
    <property type="term" value="F:SNARE binding"/>
    <property type="evidence" value="ECO:0000318"/>
    <property type="project" value="GO_Central"/>
</dbReference>
<dbReference type="PANTHER" id="PTHR13803">
    <property type="entry name" value="SEC24-RELATED PROTEIN"/>
    <property type="match status" value="1"/>
</dbReference>
<feature type="compositionally biased region" description="Low complexity" evidence="12">
    <location>
        <begin position="161"/>
        <end position="200"/>
    </location>
</feature>
<dbReference type="InterPro" id="IPR006895">
    <property type="entry name" value="Znf_Sec23_Sec24"/>
</dbReference>
<dbReference type="GO" id="GO:0090110">
    <property type="term" value="P:COPII-coated vesicle cargo loading"/>
    <property type="evidence" value="ECO:0000318"/>
    <property type="project" value="GO_Central"/>
</dbReference>
<feature type="domain" description="Sec23/Sec24 helical" evidence="15">
    <location>
        <begin position="773"/>
        <end position="874"/>
    </location>
</feature>
<evidence type="ECO:0000256" key="2">
    <source>
        <dbReference type="ARBA" id="ARBA00004394"/>
    </source>
</evidence>
<keyword evidence="11" id="KW-0968">Cytoplasmic vesicle</keyword>
<proteinExistence type="inferred from homology"/>
<dbReference type="InParanoid" id="A8WUR7"/>
<dbReference type="GO" id="GO:0000139">
    <property type="term" value="C:Golgi membrane"/>
    <property type="evidence" value="ECO:0007669"/>
    <property type="project" value="UniProtKB-SubCell"/>
</dbReference>
<evidence type="ECO:0000313" key="18">
    <source>
        <dbReference type="Proteomes" id="UP000008549"/>
    </source>
</evidence>
<dbReference type="InterPro" id="IPR036174">
    <property type="entry name" value="Znf_Sec23_Sec24_sf"/>
</dbReference>
<dbReference type="GO" id="GO:0005789">
    <property type="term" value="C:endoplasmic reticulum membrane"/>
    <property type="evidence" value="ECO:0007669"/>
    <property type="project" value="UniProtKB-SubCell"/>
</dbReference>
<dbReference type="FunCoup" id="A8WUR7">
    <property type="interactions" value="3007"/>
</dbReference>
<dbReference type="Pfam" id="PF04811">
    <property type="entry name" value="Sec23_trunk"/>
    <property type="match status" value="1"/>
</dbReference>
<dbReference type="Pfam" id="PF08033">
    <property type="entry name" value="Sec23_BS"/>
    <property type="match status" value="1"/>
</dbReference>